<protein>
    <submittedName>
        <fullName evidence="2">Uncharacterized protein</fullName>
    </submittedName>
</protein>
<organism evidence="2 3">
    <name type="scientific">Liparis tanakae</name>
    <name type="common">Tanaka's snailfish</name>
    <dbReference type="NCBI Taxonomy" id="230148"/>
    <lineage>
        <taxon>Eukaryota</taxon>
        <taxon>Metazoa</taxon>
        <taxon>Chordata</taxon>
        <taxon>Craniata</taxon>
        <taxon>Vertebrata</taxon>
        <taxon>Euteleostomi</taxon>
        <taxon>Actinopterygii</taxon>
        <taxon>Neopterygii</taxon>
        <taxon>Teleostei</taxon>
        <taxon>Neoteleostei</taxon>
        <taxon>Acanthomorphata</taxon>
        <taxon>Eupercaria</taxon>
        <taxon>Perciformes</taxon>
        <taxon>Cottioidei</taxon>
        <taxon>Cottales</taxon>
        <taxon>Liparidae</taxon>
        <taxon>Liparis</taxon>
    </lineage>
</organism>
<dbReference type="Proteomes" id="UP000314294">
    <property type="component" value="Unassembled WGS sequence"/>
</dbReference>
<evidence type="ECO:0000313" key="3">
    <source>
        <dbReference type="Proteomes" id="UP000314294"/>
    </source>
</evidence>
<name>A0A4Z2FMY5_9TELE</name>
<gene>
    <name evidence="2" type="ORF">EYF80_047671</name>
</gene>
<accession>A0A4Z2FMY5</accession>
<reference evidence="2 3" key="1">
    <citation type="submission" date="2019-03" db="EMBL/GenBank/DDBJ databases">
        <title>First draft genome of Liparis tanakae, snailfish: a comprehensive survey of snailfish specific genes.</title>
        <authorList>
            <person name="Kim W."/>
            <person name="Song I."/>
            <person name="Jeong J.-H."/>
            <person name="Kim D."/>
            <person name="Kim S."/>
            <person name="Ryu S."/>
            <person name="Song J.Y."/>
            <person name="Lee S.K."/>
        </authorList>
    </citation>
    <scope>NUCLEOTIDE SEQUENCE [LARGE SCALE GENOMIC DNA]</scope>
    <source>
        <tissue evidence="2">Muscle</tissue>
    </source>
</reference>
<evidence type="ECO:0000313" key="2">
    <source>
        <dbReference type="EMBL" id="TNN42154.1"/>
    </source>
</evidence>
<comment type="caution">
    <text evidence="2">The sequence shown here is derived from an EMBL/GenBank/DDBJ whole genome shotgun (WGS) entry which is preliminary data.</text>
</comment>
<sequence length="60" mass="7151">MFNRNQRGEKRNLTHVNDKIIHQAPALPQRRPLGTLNGTQSTQQRAKETFHRVFMKEHMR</sequence>
<dbReference type="AlphaFoldDB" id="A0A4Z2FMY5"/>
<feature type="region of interest" description="Disordered" evidence="1">
    <location>
        <begin position="22"/>
        <end position="47"/>
    </location>
</feature>
<keyword evidence="3" id="KW-1185">Reference proteome</keyword>
<dbReference type="EMBL" id="SRLO01001056">
    <property type="protein sequence ID" value="TNN42154.1"/>
    <property type="molecule type" value="Genomic_DNA"/>
</dbReference>
<proteinExistence type="predicted"/>
<evidence type="ECO:0000256" key="1">
    <source>
        <dbReference type="SAM" id="MobiDB-lite"/>
    </source>
</evidence>